<dbReference type="PANTHER" id="PTHR34477:SF1">
    <property type="entry name" value="UPF0213 PROTEIN YHBQ"/>
    <property type="match status" value="1"/>
</dbReference>
<dbReference type="RefSeq" id="WP_161821342.1">
    <property type="nucleotide sequence ID" value="NZ_LSRS01000002.1"/>
</dbReference>
<dbReference type="CDD" id="cd10456">
    <property type="entry name" value="GIY-YIG_UPF0213"/>
    <property type="match status" value="1"/>
</dbReference>
<dbReference type="SUPFAM" id="SSF82771">
    <property type="entry name" value="GIY-YIG endonuclease"/>
    <property type="match status" value="1"/>
</dbReference>
<reference evidence="3" key="1">
    <citation type="submission" date="2016-02" db="EMBL/GenBank/DDBJ databases">
        <title>Draft Genome Sequence of Sporotomaculum syntrophicum Strain FB, a Syntrophic Benzoate Degrader.</title>
        <authorList>
            <person name="Nobu M.K."/>
            <person name="Narihiro T."/>
            <person name="Qiu Y.-L."/>
            <person name="Ohashi A."/>
            <person name="Liu W.-T."/>
            <person name="Yuji S."/>
        </authorList>
    </citation>
    <scope>NUCLEOTIDE SEQUENCE</scope>
    <source>
        <strain evidence="3">FB</strain>
    </source>
</reference>
<gene>
    <name evidence="3" type="ORF">SPSYN_00974</name>
</gene>
<evidence type="ECO:0000259" key="2">
    <source>
        <dbReference type="PROSITE" id="PS50164"/>
    </source>
</evidence>
<feature type="domain" description="GIY-YIG" evidence="2">
    <location>
        <begin position="1"/>
        <end position="75"/>
    </location>
</feature>
<evidence type="ECO:0000313" key="4">
    <source>
        <dbReference type="Proteomes" id="UP000798488"/>
    </source>
</evidence>
<dbReference type="Proteomes" id="UP000798488">
    <property type="component" value="Unassembled WGS sequence"/>
</dbReference>
<evidence type="ECO:0000256" key="1">
    <source>
        <dbReference type="ARBA" id="ARBA00007435"/>
    </source>
</evidence>
<proteinExistence type="inferred from homology"/>
<dbReference type="AlphaFoldDB" id="A0A9D3AX35"/>
<protein>
    <submittedName>
        <fullName evidence="3">GIY-YIG nuclease superfamily protein</fullName>
    </submittedName>
</protein>
<comment type="caution">
    <text evidence="3">The sequence shown here is derived from an EMBL/GenBank/DDBJ whole genome shotgun (WGS) entry which is preliminary data.</text>
</comment>
<dbReference type="InterPro" id="IPR035901">
    <property type="entry name" value="GIY-YIG_endonuc_sf"/>
</dbReference>
<sequence length="83" mass="9834">MYYVYILICADGTYYTGYTTDLVRRLHEHNRGQGSKYTRARLPVELVYYEVLPDKSSSLKREIAIKKLSRREKIRLVDKCQSN</sequence>
<dbReference type="InterPro" id="IPR050190">
    <property type="entry name" value="UPF0213_domain"/>
</dbReference>
<accession>A0A9D3AX35</accession>
<dbReference type="PROSITE" id="PS50164">
    <property type="entry name" value="GIY_YIG"/>
    <property type="match status" value="1"/>
</dbReference>
<comment type="similarity">
    <text evidence="1">Belongs to the UPF0213 family.</text>
</comment>
<organism evidence="3 4">
    <name type="scientific">Sporotomaculum syntrophicum</name>
    <dbReference type="NCBI Taxonomy" id="182264"/>
    <lineage>
        <taxon>Bacteria</taxon>
        <taxon>Bacillati</taxon>
        <taxon>Bacillota</taxon>
        <taxon>Clostridia</taxon>
        <taxon>Eubacteriales</taxon>
        <taxon>Desulfallaceae</taxon>
        <taxon>Sporotomaculum</taxon>
    </lineage>
</organism>
<dbReference type="Gene3D" id="3.40.1440.10">
    <property type="entry name" value="GIY-YIG endonuclease"/>
    <property type="match status" value="1"/>
</dbReference>
<name>A0A9D3AX35_9FIRM</name>
<dbReference type="OrthoDB" id="9807770at2"/>
<dbReference type="EMBL" id="LSRS01000002">
    <property type="protein sequence ID" value="KAF1086230.1"/>
    <property type="molecule type" value="Genomic_DNA"/>
</dbReference>
<dbReference type="SMART" id="SM00465">
    <property type="entry name" value="GIYc"/>
    <property type="match status" value="1"/>
</dbReference>
<keyword evidence="4" id="KW-1185">Reference proteome</keyword>
<dbReference type="InterPro" id="IPR000305">
    <property type="entry name" value="GIY-YIG_endonuc"/>
</dbReference>
<dbReference type="Pfam" id="PF01541">
    <property type="entry name" value="GIY-YIG"/>
    <property type="match status" value="1"/>
</dbReference>
<evidence type="ECO:0000313" key="3">
    <source>
        <dbReference type="EMBL" id="KAF1086230.1"/>
    </source>
</evidence>
<dbReference type="PANTHER" id="PTHR34477">
    <property type="entry name" value="UPF0213 PROTEIN YHBQ"/>
    <property type="match status" value="1"/>
</dbReference>